<dbReference type="KEGG" id="tpal:117649161"/>
<feature type="disulfide bond" evidence="6">
    <location>
        <begin position="141"/>
        <end position="175"/>
    </location>
</feature>
<evidence type="ECO:0000256" key="7">
    <source>
        <dbReference type="RuleBase" id="RU361218"/>
    </source>
</evidence>
<dbReference type="PROSITE" id="PS00421">
    <property type="entry name" value="TM4_1"/>
    <property type="match status" value="1"/>
</dbReference>
<proteinExistence type="inferred from homology"/>
<feature type="transmembrane region" description="Helical" evidence="7">
    <location>
        <begin position="82"/>
        <end position="105"/>
    </location>
</feature>
<dbReference type="PRINTS" id="PR00259">
    <property type="entry name" value="TMFOUR"/>
</dbReference>
<evidence type="ECO:0000256" key="3">
    <source>
        <dbReference type="ARBA" id="ARBA00022692"/>
    </source>
</evidence>
<reference evidence="9" key="1">
    <citation type="submission" date="2025-08" db="UniProtKB">
        <authorList>
            <consortium name="RefSeq"/>
        </authorList>
    </citation>
    <scope>IDENTIFICATION</scope>
    <source>
        <tissue evidence="9">Total insect</tissue>
    </source>
</reference>
<keyword evidence="3 7" id="KW-0812">Transmembrane</keyword>
<dbReference type="GeneID" id="117649161"/>
<name>A0A6P8ZA23_THRPL</name>
<accession>A0A6P8ZA23</accession>
<keyword evidence="4 7" id="KW-1133">Transmembrane helix</keyword>
<sequence length="220" mass="23316">MAVGLRCGSTTIKYLLFFFNFLFTLCGLAILVVGVICTGVLKGENVGALKGSVIFIIVVGATVFIIAFFGCCGAVRESHFMLTVFSIFLMILIVCQVIAAVLLFVNVNGINDAVGEIFKSALNGNNDAIIVTDEIQKNFQCCGATDPSNWKTIPVSCCAEGAATCTLANAYSKGCVSEVSWYVKQYGKALGAVAIVVALVEIIGVWFALALAAEIKKLSR</sequence>
<dbReference type="GO" id="GO:0005886">
    <property type="term" value="C:plasma membrane"/>
    <property type="evidence" value="ECO:0007669"/>
    <property type="project" value="TreeGrafter"/>
</dbReference>
<dbReference type="Pfam" id="PF00335">
    <property type="entry name" value="Tetraspanin"/>
    <property type="match status" value="1"/>
</dbReference>
<feature type="transmembrane region" description="Helical" evidence="7">
    <location>
        <begin position="53"/>
        <end position="75"/>
    </location>
</feature>
<dbReference type="AlphaFoldDB" id="A0A6P8ZA23"/>
<dbReference type="PANTHER" id="PTHR19282">
    <property type="entry name" value="TETRASPANIN"/>
    <property type="match status" value="1"/>
</dbReference>
<dbReference type="InterPro" id="IPR000301">
    <property type="entry name" value="Tetraspanin_animals"/>
</dbReference>
<dbReference type="Proteomes" id="UP000515158">
    <property type="component" value="Unplaced"/>
</dbReference>
<evidence type="ECO:0000256" key="6">
    <source>
        <dbReference type="PIRSR" id="PIRSR002419-1"/>
    </source>
</evidence>
<dbReference type="InterPro" id="IPR008952">
    <property type="entry name" value="Tetraspanin_EC2_sf"/>
</dbReference>
<dbReference type="OrthoDB" id="71600at2759"/>
<protein>
    <recommendedName>
        <fullName evidence="7">Tetraspanin</fullName>
    </recommendedName>
</protein>
<gene>
    <name evidence="9" type="primary">LOC117649161</name>
</gene>
<comment type="similarity">
    <text evidence="2 7">Belongs to the tetraspanin (TM4SF) family.</text>
</comment>
<dbReference type="CDD" id="cd03127">
    <property type="entry name" value="tetraspanin_LEL"/>
    <property type="match status" value="1"/>
</dbReference>
<evidence type="ECO:0000256" key="1">
    <source>
        <dbReference type="ARBA" id="ARBA00004141"/>
    </source>
</evidence>
<dbReference type="PANTHER" id="PTHR19282:SF521">
    <property type="entry name" value="IP01817P-RELATED"/>
    <property type="match status" value="1"/>
</dbReference>
<keyword evidence="6" id="KW-1015">Disulfide bond</keyword>
<feature type="transmembrane region" description="Helical" evidence="7">
    <location>
        <begin position="189"/>
        <end position="213"/>
    </location>
</feature>
<evidence type="ECO:0000256" key="4">
    <source>
        <dbReference type="ARBA" id="ARBA00022989"/>
    </source>
</evidence>
<organism evidence="9">
    <name type="scientific">Thrips palmi</name>
    <name type="common">Melon thrips</name>
    <dbReference type="NCBI Taxonomy" id="161013"/>
    <lineage>
        <taxon>Eukaryota</taxon>
        <taxon>Metazoa</taxon>
        <taxon>Ecdysozoa</taxon>
        <taxon>Arthropoda</taxon>
        <taxon>Hexapoda</taxon>
        <taxon>Insecta</taxon>
        <taxon>Pterygota</taxon>
        <taxon>Neoptera</taxon>
        <taxon>Paraneoptera</taxon>
        <taxon>Thysanoptera</taxon>
        <taxon>Terebrantia</taxon>
        <taxon>Thripoidea</taxon>
        <taxon>Thripidae</taxon>
        <taxon>Thrips</taxon>
    </lineage>
</organism>
<feature type="transmembrane region" description="Helical" evidence="7">
    <location>
        <begin position="12"/>
        <end position="41"/>
    </location>
</feature>
<keyword evidence="5 7" id="KW-0472">Membrane</keyword>
<dbReference type="InterPro" id="IPR018499">
    <property type="entry name" value="Tetraspanin/Peripherin"/>
</dbReference>
<dbReference type="InterPro" id="IPR018503">
    <property type="entry name" value="Tetraspanin_CS"/>
</dbReference>
<keyword evidence="8" id="KW-1185">Reference proteome</keyword>
<dbReference type="RefSeq" id="XP_034247535.1">
    <property type="nucleotide sequence ID" value="XM_034391644.1"/>
</dbReference>
<comment type="subcellular location">
    <subcellularLocation>
        <location evidence="1 7">Membrane</location>
        <topology evidence="1 7">Multi-pass membrane protein</topology>
    </subcellularLocation>
</comment>
<feature type="disulfide bond" evidence="6">
    <location>
        <begin position="142"/>
        <end position="158"/>
    </location>
</feature>
<evidence type="ECO:0000256" key="5">
    <source>
        <dbReference type="ARBA" id="ARBA00023136"/>
    </source>
</evidence>
<evidence type="ECO:0000313" key="8">
    <source>
        <dbReference type="Proteomes" id="UP000515158"/>
    </source>
</evidence>
<evidence type="ECO:0000256" key="2">
    <source>
        <dbReference type="ARBA" id="ARBA00006840"/>
    </source>
</evidence>
<dbReference type="Gene3D" id="1.10.1450.10">
    <property type="entry name" value="Tetraspanin"/>
    <property type="match status" value="1"/>
</dbReference>
<dbReference type="SUPFAM" id="SSF48652">
    <property type="entry name" value="Tetraspanin"/>
    <property type="match status" value="1"/>
</dbReference>
<dbReference type="PIRSF" id="PIRSF002419">
    <property type="entry name" value="Tetraspanin"/>
    <property type="match status" value="1"/>
</dbReference>
<dbReference type="InParanoid" id="A0A6P8ZA23"/>
<evidence type="ECO:0000313" key="9">
    <source>
        <dbReference type="RefSeq" id="XP_034247535.1"/>
    </source>
</evidence>